<protein>
    <submittedName>
        <fullName evidence="2">Uncharacterized protein</fullName>
    </submittedName>
</protein>
<name>A0A0C1ZMY3_9BACT</name>
<organism evidence="2 3">
    <name type="scientific">Enhygromyxa salina</name>
    <dbReference type="NCBI Taxonomy" id="215803"/>
    <lineage>
        <taxon>Bacteria</taxon>
        <taxon>Pseudomonadati</taxon>
        <taxon>Myxococcota</taxon>
        <taxon>Polyangia</taxon>
        <taxon>Nannocystales</taxon>
        <taxon>Nannocystaceae</taxon>
        <taxon>Enhygromyxa</taxon>
    </lineage>
</organism>
<reference evidence="2 3" key="1">
    <citation type="submission" date="2014-12" db="EMBL/GenBank/DDBJ databases">
        <title>Genome assembly of Enhygromyxa salina DSM 15201.</title>
        <authorList>
            <person name="Sharma G."/>
            <person name="Subramanian S."/>
        </authorList>
    </citation>
    <scope>NUCLEOTIDE SEQUENCE [LARGE SCALE GENOMIC DNA]</scope>
    <source>
        <strain evidence="2 3">DSM 15201</strain>
    </source>
</reference>
<accession>A0A0C1ZMY3</accession>
<evidence type="ECO:0000256" key="1">
    <source>
        <dbReference type="SAM" id="MobiDB-lite"/>
    </source>
</evidence>
<dbReference type="RefSeq" id="WP_052557745.1">
    <property type="nucleotide sequence ID" value="NZ_JMCC02000131.1"/>
</dbReference>
<comment type="caution">
    <text evidence="2">The sequence shown here is derived from an EMBL/GenBank/DDBJ whole genome shotgun (WGS) entry which is preliminary data.</text>
</comment>
<evidence type="ECO:0000313" key="3">
    <source>
        <dbReference type="Proteomes" id="UP000031599"/>
    </source>
</evidence>
<dbReference type="AlphaFoldDB" id="A0A0C1ZMY3"/>
<dbReference type="Proteomes" id="UP000031599">
    <property type="component" value="Unassembled WGS sequence"/>
</dbReference>
<sequence length="289" mass="29071">MLLALGIALAAPGCAKDQVVADSADAEDTGTTGDGDPGSESADSNMSTGDGDGDGDPATTTGFVPMTDGISTNTCDPAEQDCPEGEKCTGYVVEPGYCCVDANKCVDVIGDGQLGDPCVRTEDNDDCAEGLFCMTVTSGSTGDGVCLAFCDVGTQDCAEDGLPDATCIAFNDGTLPLCQDSCDPLTQDCGGQLGCYGVGAQGFVCSVPGFEDGLGNDGDTCFTIQSCKPGLGCTAAEVLDDCGGSRCCTPYCDLSEPDPCTSPEQCVGYYEDGTAPPGYQNVGLCAVPA</sequence>
<feature type="region of interest" description="Disordered" evidence="1">
    <location>
        <begin position="21"/>
        <end position="63"/>
    </location>
</feature>
<dbReference type="EMBL" id="JMCC02000131">
    <property type="protein sequence ID" value="KIG12443.1"/>
    <property type="molecule type" value="Genomic_DNA"/>
</dbReference>
<evidence type="ECO:0000313" key="2">
    <source>
        <dbReference type="EMBL" id="KIG12443.1"/>
    </source>
</evidence>
<proteinExistence type="predicted"/>
<gene>
    <name evidence="2" type="ORF">DB30_01478</name>
</gene>